<keyword evidence="2" id="KW-0472">Membrane</keyword>
<proteinExistence type="predicted"/>
<dbReference type="RefSeq" id="WP_187773688.1">
    <property type="nucleotide sequence ID" value="NZ_JAGGMB010000002.1"/>
</dbReference>
<keyword evidence="5" id="KW-1185">Reference proteome</keyword>
<name>A0A9X0YPP9_9BACI</name>
<dbReference type="EMBL" id="JAGGMB010000002">
    <property type="protein sequence ID" value="MBP2076665.1"/>
    <property type="molecule type" value="Genomic_DNA"/>
</dbReference>
<dbReference type="PANTHER" id="PTHR41259:SF1">
    <property type="entry name" value="DOUBLE-STRAND BREAK REPAIR RAD50 ATPASE, PUTATIVE-RELATED"/>
    <property type="match status" value="1"/>
</dbReference>
<keyword evidence="2" id="KW-1133">Transmembrane helix</keyword>
<keyword evidence="2" id="KW-0812">Transmembrane</keyword>
<dbReference type="Pfam" id="PF13514">
    <property type="entry name" value="AAA_27"/>
    <property type="match status" value="1"/>
</dbReference>
<protein>
    <submittedName>
        <fullName evidence="4">Uncharacterized protein YhaN</fullName>
    </submittedName>
</protein>
<evidence type="ECO:0000256" key="1">
    <source>
        <dbReference type="SAM" id="Coils"/>
    </source>
</evidence>
<feature type="coiled-coil region" evidence="1">
    <location>
        <begin position="653"/>
        <end position="690"/>
    </location>
</feature>
<feature type="coiled-coil region" evidence="1">
    <location>
        <begin position="197"/>
        <end position="231"/>
    </location>
</feature>
<dbReference type="Gene3D" id="3.40.50.300">
    <property type="entry name" value="P-loop containing nucleotide triphosphate hydrolases"/>
    <property type="match status" value="2"/>
</dbReference>
<dbReference type="Proteomes" id="UP001138793">
    <property type="component" value="Unassembled WGS sequence"/>
</dbReference>
<dbReference type="InterPro" id="IPR027417">
    <property type="entry name" value="P-loop_NTPase"/>
</dbReference>
<organism evidence="4 5">
    <name type="scientific">Oceanobacillus polygoni</name>
    <dbReference type="NCBI Taxonomy" id="1235259"/>
    <lineage>
        <taxon>Bacteria</taxon>
        <taxon>Bacillati</taxon>
        <taxon>Bacillota</taxon>
        <taxon>Bacilli</taxon>
        <taxon>Bacillales</taxon>
        <taxon>Bacillaceae</taxon>
        <taxon>Oceanobacillus</taxon>
    </lineage>
</organism>
<evidence type="ECO:0000256" key="2">
    <source>
        <dbReference type="SAM" id="Phobius"/>
    </source>
</evidence>
<feature type="coiled-coil region" evidence="1">
    <location>
        <begin position="730"/>
        <end position="804"/>
    </location>
</feature>
<evidence type="ECO:0000313" key="4">
    <source>
        <dbReference type="EMBL" id="MBP2076665.1"/>
    </source>
</evidence>
<accession>A0A9X0YPP9</accession>
<dbReference type="SUPFAM" id="SSF52540">
    <property type="entry name" value="P-loop containing nucleoside triphosphate hydrolases"/>
    <property type="match status" value="1"/>
</dbReference>
<evidence type="ECO:0000313" key="5">
    <source>
        <dbReference type="Proteomes" id="UP001138793"/>
    </source>
</evidence>
<feature type="coiled-coil region" evidence="1">
    <location>
        <begin position="333"/>
        <end position="460"/>
    </location>
</feature>
<dbReference type="InterPro" id="IPR038734">
    <property type="entry name" value="YhaN_AAA"/>
</dbReference>
<reference evidence="4" key="1">
    <citation type="submission" date="2021-03" db="EMBL/GenBank/DDBJ databases">
        <title>Genomic Encyclopedia of Type Strains, Phase IV (KMG-IV): sequencing the most valuable type-strain genomes for metagenomic binning, comparative biology and taxonomic classification.</title>
        <authorList>
            <person name="Goeker M."/>
        </authorList>
    </citation>
    <scope>NUCLEOTIDE SEQUENCE</scope>
    <source>
        <strain evidence="4">DSM 107338</strain>
    </source>
</reference>
<comment type="caution">
    <text evidence="4">The sequence shown here is derived from an EMBL/GenBank/DDBJ whole genome shotgun (WGS) entry which is preliminary data.</text>
</comment>
<feature type="transmembrane region" description="Helical" evidence="2">
    <location>
        <begin position="462"/>
        <end position="480"/>
    </location>
</feature>
<sequence>MKILHATIHGFGKWVDHTIEFSEATCIYGENESGKSTIQKFILFMLFGLAPKQRAFYRPKTSGKMGGTMTLLHPEVGEFRIERLDEVNNGAAVCFTENGETHDEAWLKERLNGMTVKTYESIFSFSALDLSDIRSMKDEDLGEVLLGIGMTGSNNIYSIEKKLDAKIGDLFKPSGKKPVMNQKIESLKRVSDALQSFREVEVSYREKKDTAAQLEQKLAKLQRDLKEENKFAFTIEKELHALPIIQEYHKFKKELENYPKVIQFPENGVERLEKWKELLLPLQSEWNVVTDHEKKYNQIIATLKLDLYAETIQMEADGILSEKQQILSRLNELKKLKLAISRHELQINEEVDRLQLGMQVDELASLELPFYLEKAWTKLKNETEQLKLEAEQLENEEKQLKQEKNYIDNQIKQLEDLLLSDSHVHELRDRLHAFKSNQLLRKLNEDAQNREKERSKEKQRTSNTLIGSIITAVLAGVGALITDYSWLYTVMLIVLVLGIGQWLMTKRNHKQFDSVLRAYRQQSSEHVTEEERREAEDLLDMQDKYKHELAAFQEQEKLGHIQYIKWNEKQNLFAERDRRLQQQIHNQFESYPFLKRLEIVYWPELYHHLRQVLKLIKDWQSHLDETAVIERQLANYHRRLDLFVEHAGISDEEETLEGKLEAIEEIVKMQQEKQKELTYYEQLIAELKEKQYEIGQSMQTYEIEMQRLFEIAAVDTEELFYEQARQYEEKHTLEMELEKTTAQLRNLLSVESYQQYTETIVTETALEMKRQQSESMQKSLEEQLETVRGNLADAKAELVAMESSESYSTSLHQYEMETEHFNQLAKEWAVLKTAKEMLTETKRNYRANYLSKVMEVTTLYFKEITAETYIQVYAPTESNPFQVESSDNIRYTVNELSQGTIDQLYVSLRLAISKIMSEKHGLPFIIDDAFVHFDANRIKKIIAILQQVAKKQQVVLFTCKQEIVSAVTEMKQIDITKKL</sequence>
<gene>
    <name evidence="4" type="ORF">J2Z64_000877</name>
</gene>
<dbReference type="PANTHER" id="PTHR41259">
    <property type="entry name" value="DOUBLE-STRAND BREAK REPAIR RAD50 ATPASE, PUTATIVE-RELATED"/>
    <property type="match status" value="1"/>
</dbReference>
<dbReference type="AlphaFoldDB" id="A0A9X0YPP9"/>
<feature type="transmembrane region" description="Helical" evidence="2">
    <location>
        <begin position="486"/>
        <end position="504"/>
    </location>
</feature>
<feature type="domain" description="YhaN AAA" evidence="3">
    <location>
        <begin position="1"/>
        <end position="195"/>
    </location>
</feature>
<evidence type="ECO:0000259" key="3">
    <source>
        <dbReference type="Pfam" id="PF13514"/>
    </source>
</evidence>
<keyword evidence="1" id="KW-0175">Coiled coil</keyword>